<organism evidence="5 6">
    <name type="scientific">Naumannella cuiyingiana</name>
    <dbReference type="NCBI Taxonomy" id="1347891"/>
    <lineage>
        <taxon>Bacteria</taxon>
        <taxon>Bacillati</taxon>
        <taxon>Actinomycetota</taxon>
        <taxon>Actinomycetes</taxon>
        <taxon>Propionibacteriales</taxon>
        <taxon>Propionibacteriaceae</taxon>
        <taxon>Naumannella</taxon>
    </lineage>
</organism>
<keyword evidence="3" id="KW-0812">Transmembrane</keyword>
<dbReference type="RefSeq" id="WP_179445584.1">
    <property type="nucleotide sequence ID" value="NZ_JACBZS010000001.1"/>
</dbReference>
<proteinExistence type="predicted"/>
<dbReference type="EC" id="3.4.-.-" evidence="5"/>
<gene>
    <name evidence="5" type="ORF">GGQ54_002369</name>
</gene>
<keyword evidence="2" id="KW-1015">Disulfide bond</keyword>
<dbReference type="Gene3D" id="2.60.120.200">
    <property type="match status" value="1"/>
</dbReference>
<dbReference type="Pfam" id="PF13385">
    <property type="entry name" value="Laminin_G_3"/>
    <property type="match status" value="1"/>
</dbReference>
<accession>A0A7Z0ILM4</accession>
<evidence type="ECO:0000256" key="3">
    <source>
        <dbReference type="SAM" id="Phobius"/>
    </source>
</evidence>
<comment type="caution">
    <text evidence="5">The sequence shown here is derived from an EMBL/GenBank/DDBJ whole genome shotgun (WGS) entry which is preliminary data.</text>
</comment>
<feature type="domain" description="LamG-like jellyroll fold" evidence="4">
    <location>
        <begin position="295"/>
        <end position="437"/>
    </location>
</feature>
<feature type="transmembrane region" description="Helical" evidence="3">
    <location>
        <begin position="173"/>
        <end position="194"/>
    </location>
</feature>
<keyword evidence="5" id="KW-0378">Hydrolase</keyword>
<evidence type="ECO:0000259" key="4">
    <source>
        <dbReference type="SMART" id="SM00560"/>
    </source>
</evidence>
<keyword evidence="6" id="KW-1185">Reference proteome</keyword>
<keyword evidence="3" id="KW-0472">Membrane</keyword>
<name>A0A7Z0ILM4_9ACTN</name>
<evidence type="ECO:0000313" key="5">
    <source>
        <dbReference type="EMBL" id="NYI71809.1"/>
    </source>
</evidence>
<sequence>MSPDRTAPSSPRLVIMLLARLLLATCVGLAFWAVAPMILGWMPTTVSSGSMEPAIVTGDVVVTKPAAADELAPGQVPLVTDPDHPDKLRLHRLERVEADGRLVLRGDANPAADSTPVSPDAVRGVGVLRIPLLGLPGLWWRAGNIGALAGCVVTLGVLLLLASEKPLSRRLGIGAAASGAAATVLIATTVVPAFRPAYAGFSDTTQASGSFVSAPGMTYRQQVLSDKPLVFWEGESGDATLDTSGNGQTTDYHGITTASPGSHPNSDQSFTVAGDTNYNGPHMTLQPRILNAGPREFSLELWFNNPVAGRGGRMIGFGLYPTNYDTYYDRVVYMTTKGTVIFGVGPYGPHRIETTKRYDDGKWHHLAATRASDGTMQLIIDGEKLSKPTSEVQYYDGFWRVGWGQLDGWPEEPMPRNLPFPGRLDDIAIYDKALPAAHVTSHYEAALGEG</sequence>
<protein>
    <submittedName>
        <fullName evidence="5">Signal peptidase</fullName>
        <ecNumber evidence="5">3.4.-.-</ecNumber>
    </submittedName>
</protein>
<evidence type="ECO:0000256" key="2">
    <source>
        <dbReference type="ARBA" id="ARBA00023157"/>
    </source>
</evidence>
<keyword evidence="3" id="KW-1133">Transmembrane helix</keyword>
<dbReference type="InterPro" id="IPR013320">
    <property type="entry name" value="ConA-like_dom_sf"/>
</dbReference>
<dbReference type="SMART" id="SM00560">
    <property type="entry name" value="LamGL"/>
    <property type="match status" value="1"/>
</dbReference>
<dbReference type="Proteomes" id="UP000527616">
    <property type="component" value="Unassembled WGS sequence"/>
</dbReference>
<reference evidence="5 6" key="1">
    <citation type="submission" date="2020-07" db="EMBL/GenBank/DDBJ databases">
        <title>Sequencing the genomes of 1000 actinobacteria strains.</title>
        <authorList>
            <person name="Klenk H.-P."/>
        </authorList>
    </citation>
    <scope>NUCLEOTIDE SEQUENCE [LARGE SCALE GENOMIC DNA]</scope>
    <source>
        <strain evidence="5 6">DSM 103164</strain>
    </source>
</reference>
<evidence type="ECO:0000256" key="1">
    <source>
        <dbReference type="ARBA" id="ARBA00022729"/>
    </source>
</evidence>
<feature type="transmembrane region" description="Helical" evidence="3">
    <location>
        <begin position="21"/>
        <end position="42"/>
    </location>
</feature>
<dbReference type="SUPFAM" id="SSF49899">
    <property type="entry name" value="Concanavalin A-like lectins/glucanases"/>
    <property type="match status" value="1"/>
</dbReference>
<dbReference type="CDD" id="cd06462">
    <property type="entry name" value="Peptidase_S24_S26"/>
    <property type="match status" value="1"/>
</dbReference>
<dbReference type="AlphaFoldDB" id="A0A7Z0ILM4"/>
<evidence type="ECO:0000313" key="6">
    <source>
        <dbReference type="Proteomes" id="UP000527616"/>
    </source>
</evidence>
<dbReference type="EMBL" id="JACBZS010000001">
    <property type="protein sequence ID" value="NYI71809.1"/>
    <property type="molecule type" value="Genomic_DNA"/>
</dbReference>
<keyword evidence="1" id="KW-0732">Signal</keyword>
<feature type="transmembrane region" description="Helical" evidence="3">
    <location>
        <begin position="138"/>
        <end position="161"/>
    </location>
</feature>
<dbReference type="GO" id="GO:0016787">
    <property type="term" value="F:hydrolase activity"/>
    <property type="evidence" value="ECO:0007669"/>
    <property type="project" value="UniProtKB-KW"/>
</dbReference>
<dbReference type="InterPro" id="IPR006558">
    <property type="entry name" value="LamG-like"/>
</dbReference>